<dbReference type="PANTHER" id="PTHR30093:SF47">
    <property type="entry name" value="TYPE IV PILUS NON-CORE MINOR PILIN PILE"/>
    <property type="match status" value="1"/>
</dbReference>
<evidence type="ECO:0000313" key="3">
    <source>
        <dbReference type="Proteomes" id="UP000061457"/>
    </source>
</evidence>
<sequence>MNSRVNTKGFTLIELLIVVAIIAITTTLAYPSYQRYIQDGHRSDAQQSMLQTAAILERIYSRNGGYPDSELFNDLPNSAVYDFTYRHTNKPAGAANFRSLGFVLSARPKAGSVQTTDRCGDLSINQAGQTTASGNGNDCWK</sequence>
<keyword evidence="3" id="KW-1185">Reference proteome</keyword>
<organism evidence="2 3">
    <name type="scientific">Pseudoalteromonas phenolica</name>
    <dbReference type="NCBI Taxonomy" id="161398"/>
    <lineage>
        <taxon>Bacteria</taxon>
        <taxon>Pseudomonadati</taxon>
        <taxon>Pseudomonadota</taxon>
        <taxon>Gammaproteobacteria</taxon>
        <taxon>Alteromonadales</taxon>
        <taxon>Pseudoalteromonadaceae</taxon>
        <taxon>Pseudoalteromonas</taxon>
    </lineage>
</organism>
<feature type="transmembrane region" description="Helical" evidence="1">
    <location>
        <begin position="12"/>
        <end position="33"/>
    </location>
</feature>
<protein>
    <submittedName>
        <fullName evidence="2">Pilus biosynthesis protein PilE</fullName>
    </submittedName>
</protein>
<keyword evidence="1" id="KW-1133">Transmembrane helix</keyword>
<dbReference type="Gene3D" id="3.30.700.10">
    <property type="entry name" value="Glycoprotein, Type 4 Pilin"/>
    <property type="match status" value="1"/>
</dbReference>
<dbReference type="Proteomes" id="UP000061457">
    <property type="component" value="Chromosome I"/>
</dbReference>
<dbReference type="InterPro" id="IPR045584">
    <property type="entry name" value="Pilin-like"/>
</dbReference>
<dbReference type="STRING" id="161398.PP2015_257"/>
<evidence type="ECO:0000256" key="1">
    <source>
        <dbReference type="SAM" id="Phobius"/>
    </source>
</evidence>
<dbReference type="SUPFAM" id="SSF54523">
    <property type="entry name" value="Pili subunits"/>
    <property type="match status" value="1"/>
</dbReference>
<evidence type="ECO:0000313" key="2">
    <source>
        <dbReference type="EMBL" id="ALO40784.1"/>
    </source>
</evidence>
<dbReference type="OrthoDB" id="9805787at2"/>
<dbReference type="EMBL" id="CP013187">
    <property type="protein sequence ID" value="ALO40784.1"/>
    <property type="molecule type" value="Genomic_DNA"/>
</dbReference>
<dbReference type="PATRIC" id="fig|161398.10.peg.264"/>
<reference evidence="3" key="1">
    <citation type="submission" date="2015-11" db="EMBL/GenBank/DDBJ databases">
        <authorList>
            <person name="Kim K.M."/>
        </authorList>
    </citation>
    <scope>NUCLEOTIDE SEQUENCE [LARGE SCALE GENOMIC DNA]</scope>
    <source>
        <strain evidence="3">KCTC 12086</strain>
    </source>
</reference>
<proteinExistence type="predicted"/>
<keyword evidence="1" id="KW-0472">Membrane</keyword>
<dbReference type="PANTHER" id="PTHR30093">
    <property type="entry name" value="GENERAL SECRETION PATHWAY PROTEIN G"/>
    <property type="match status" value="1"/>
</dbReference>
<dbReference type="RefSeq" id="WP_058028564.1">
    <property type="nucleotide sequence ID" value="NZ_CP013187.1"/>
</dbReference>
<name>A0A0S2JXC9_9GAMM</name>
<dbReference type="NCBIfam" id="TIGR02532">
    <property type="entry name" value="IV_pilin_GFxxxE"/>
    <property type="match status" value="1"/>
</dbReference>
<gene>
    <name evidence="2" type="ORF">PP2015_257</name>
</gene>
<dbReference type="InterPro" id="IPR012902">
    <property type="entry name" value="N_methyl_site"/>
</dbReference>
<dbReference type="Pfam" id="PF16732">
    <property type="entry name" value="ComP_DUS"/>
    <property type="match status" value="1"/>
</dbReference>
<accession>A0A0S2JXC9</accession>
<dbReference type="Pfam" id="PF07963">
    <property type="entry name" value="N_methyl"/>
    <property type="match status" value="1"/>
</dbReference>
<dbReference type="InterPro" id="IPR031982">
    <property type="entry name" value="PilE-like"/>
</dbReference>
<dbReference type="PROSITE" id="PS00409">
    <property type="entry name" value="PROKAR_NTER_METHYL"/>
    <property type="match status" value="1"/>
</dbReference>
<dbReference type="KEGG" id="pphe:PP2015_257"/>
<keyword evidence="1" id="KW-0812">Transmembrane</keyword>
<dbReference type="AlphaFoldDB" id="A0A0S2JXC9"/>
<dbReference type="GO" id="GO:0043683">
    <property type="term" value="P:type IV pilus assembly"/>
    <property type="evidence" value="ECO:0007669"/>
    <property type="project" value="InterPro"/>
</dbReference>